<dbReference type="OrthoDB" id="5830923at2759"/>
<dbReference type="EMBL" id="KN717900">
    <property type="protein sequence ID" value="KJH40102.1"/>
    <property type="molecule type" value="Genomic_DNA"/>
</dbReference>
<dbReference type="Pfam" id="PF25036">
    <property type="entry name" value="VPS13_VAB"/>
    <property type="match status" value="1"/>
</dbReference>
<dbReference type="STRING" id="29172.A0A0D8X8K0"/>
<dbReference type="PANTHER" id="PTHR16166">
    <property type="entry name" value="VACUOLAR PROTEIN SORTING-ASSOCIATED PROTEIN VPS13"/>
    <property type="match status" value="1"/>
</dbReference>
<dbReference type="AlphaFoldDB" id="A0A0D8X8K0"/>
<keyword evidence="4" id="KW-1185">Reference proteome</keyword>
<dbReference type="GO" id="GO:0045053">
    <property type="term" value="P:protein retention in Golgi apparatus"/>
    <property type="evidence" value="ECO:0007669"/>
    <property type="project" value="TreeGrafter"/>
</dbReference>
<dbReference type="GO" id="GO:0006623">
    <property type="term" value="P:protein targeting to vacuole"/>
    <property type="evidence" value="ECO:0007669"/>
    <property type="project" value="TreeGrafter"/>
</dbReference>
<comment type="similarity">
    <text evidence="1">Belongs to the VPS13 family.</text>
</comment>
<evidence type="ECO:0000313" key="3">
    <source>
        <dbReference type="EMBL" id="KJH40102.1"/>
    </source>
</evidence>
<feature type="domain" description="Vacuolar protein sorting-associated protein 13 VPS13 adaptor binding" evidence="2">
    <location>
        <begin position="14"/>
        <end position="189"/>
    </location>
</feature>
<accession>A0A0D8X8K0</accession>
<gene>
    <name evidence="3" type="ORF">DICVIV_13974</name>
</gene>
<protein>
    <recommendedName>
        <fullName evidence="2">Vacuolar protein sorting-associated protein 13 VPS13 adaptor binding domain-containing protein</fullName>
    </recommendedName>
</protein>
<dbReference type="InterPro" id="IPR026847">
    <property type="entry name" value="VPS13"/>
</dbReference>
<name>A0A0D8X8K0_DICVI</name>
<dbReference type="InterPro" id="IPR009543">
    <property type="entry name" value="VPS13_VAB"/>
</dbReference>
<evidence type="ECO:0000313" key="4">
    <source>
        <dbReference type="Proteomes" id="UP000053766"/>
    </source>
</evidence>
<sequence length="282" mass="31881">MILHSRVLVENAVGWSEEFPLDTVGNPARIVCKGKDRDYELTVNIKLCQSGLTKIVSFCPFYLVSNLGKWDMQVKEYGLETWIDVPAEKCIGIWPQQRTKRKLLCVKYADQCEESLFFPITENFESLCQINNDRVGVEACVSTSDSSVAIHLTPFSNGMAPVCIMNNLNIPVAFGQKGHKIATANTNEMMYFTWPSVVEERVLTYTVGDCTGEDKLDQNRIADFQINRSARKYVSFISPFIYHRPVATKHTVDQNFPLLAINLSFCSVKCILLEGPSRCEEL</sequence>
<dbReference type="PANTHER" id="PTHR16166:SF93">
    <property type="entry name" value="INTERMEMBRANE LIPID TRANSFER PROTEIN VPS13"/>
    <property type="match status" value="1"/>
</dbReference>
<reference evidence="3 4" key="1">
    <citation type="submission" date="2013-11" db="EMBL/GenBank/DDBJ databases">
        <title>Draft genome of the bovine lungworm Dictyocaulus viviparus.</title>
        <authorList>
            <person name="Mitreva M."/>
        </authorList>
    </citation>
    <scope>NUCLEOTIDE SEQUENCE [LARGE SCALE GENOMIC DNA]</scope>
    <source>
        <strain evidence="3 4">HannoverDv2000</strain>
    </source>
</reference>
<proteinExistence type="inferred from homology"/>
<organism evidence="3 4">
    <name type="scientific">Dictyocaulus viviparus</name>
    <name type="common">Bovine lungworm</name>
    <dbReference type="NCBI Taxonomy" id="29172"/>
    <lineage>
        <taxon>Eukaryota</taxon>
        <taxon>Metazoa</taxon>
        <taxon>Ecdysozoa</taxon>
        <taxon>Nematoda</taxon>
        <taxon>Chromadorea</taxon>
        <taxon>Rhabditida</taxon>
        <taxon>Rhabditina</taxon>
        <taxon>Rhabditomorpha</taxon>
        <taxon>Strongyloidea</taxon>
        <taxon>Metastrongylidae</taxon>
        <taxon>Dictyocaulus</taxon>
    </lineage>
</organism>
<evidence type="ECO:0000259" key="2">
    <source>
        <dbReference type="Pfam" id="PF25036"/>
    </source>
</evidence>
<reference evidence="4" key="2">
    <citation type="journal article" date="2016" name="Sci. Rep.">
        <title>Dictyocaulus viviparus genome, variome and transcriptome elucidate lungworm biology and support future intervention.</title>
        <authorList>
            <person name="McNulty S.N."/>
            <person name="Strube C."/>
            <person name="Rosa B.A."/>
            <person name="Martin J.C."/>
            <person name="Tyagi R."/>
            <person name="Choi Y.J."/>
            <person name="Wang Q."/>
            <person name="Hallsworth Pepin K."/>
            <person name="Zhang X."/>
            <person name="Ozersky P."/>
            <person name="Wilson R.K."/>
            <person name="Sternberg P.W."/>
            <person name="Gasser R.B."/>
            <person name="Mitreva M."/>
        </authorList>
    </citation>
    <scope>NUCLEOTIDE SEQUENCE [LARGE SCALE GENOMIC DNA]</scope>
    <source>
        <strain evidence="4">HannoverDv2000</strain>
    </source>
</reference>
<evidence type="ECO:0000256" key="1">
    <source>
        <dbReference type="ARBA" id="ARBA00006545"/>
    </source>
</evidence>
<dbReference type="Proteomes" id="UP000053766">
    <property type="component" value="Unassembled WGS sequence"/>
</dbReference>